<accession>A0A926HZ03</accession>
<feature type="signal peptide" evidence="1">
    <location>
        <begin position="1"/>
        <end position="25"/>
    </location>
</feature>
<evidence type="ECO:0000259" key="2">
    <source>
        <dbReference type="Pfam" id="PF13472"/>
    </source>
</evidence>
<keyword evidence="1" id="KW-0732">Signal</keyword>
<dbReference type="Gene3D" id="2.60.120.260">
    <property type="entry name" value="Galactose-binding domain-like"/>
    <property type="match status" value="3"/>
</dbReference>
<evidence type="ECO:0000313" key="3">
    <source>
        <dbReference type="EMBL" id="MBC8540948.1"/>
    </source>
</evidence>
<protein>
    <recommendedName>
        <fullName evidence="2">SGNH hydrolase-type esterase domain-containing protein</fullName>
    </recommendedName>
</protein>
<organism evidence="3 4">
    <name type="scientific">Congzhengia minquanensis</name>
    <dbReference type="NCBI Taxonomy" id="2763657"/>
    <lineage>
        <taxon>Bacteria</taxon>
        <taxon>Bacillati</taxon>
        <taxon>Bacillota</taxon>
        <taxon>Clostridia</taxon>
        <taxon>Eubacteriales</taxon>
        <taxon>Oscillospiraceae</taxon>
        <taxon>Congzhengia</taxon>
    </lineage>
</organism>
<dbReference type="SUPFAM" id="SSF49785">
    <property type="entry name" value="Galactose-binding domain-like"/>
    <property type="match status" value="1"/>
</dbReference>
<feature type="chain" id="PRO_5036723146" description="SGNH hydrolase-type esterase domain-containing protein" evidence="1">
    <location>
        <begin position="26"/>
        <end position="1336"/>
    </location>
</feature>
<dbReference type="EMBL" id="JACRSU010000003">
    <property type="protein sequence ID" value="MBC8540948.1"/>
    <property type="molecule type" value="Genomic_DNA"/>
</dbReference>
<gene>
    <name evidence="3" type="ORF">H8698_08165</name>
</gene>
<sequence length="1336" mass="146819">MKKLVSLTLSVLMVLTATGMVRAGAAEVATSFKDDTGFHFSFENESDFAYPDMQLDSIGLSQFKTPGVTRYCEGAYGSKGAVAVAVETASGNGNVNDGVSGIKMFPGKEYDLTMDLKLFSPENFANLPNVNLFFMTQGVQMYEDTDCTKPLSVSSSDFQLFSIPGSSVFQFEEDGKTVSGDWSSFHQKITLTNSFSGKFVKSDEPVNVKLFIRMGANAHALTGTSDFTPEFVAQCGTVSETDTRAALWMEYAIDNIGLWPASIIPEEPAEEDTALWRGSFEDNGWASETHGVTFEGNYAKALITSDVPADIQDRSKGALELTYTGNTDNSGYLDFNTVAATNEMRLQYNRVYEISFWAKGSSAVEDFYKSSGRKTALIPERNNATRLDRTFPMWTSYTVNEPITTEWTKYTYLFYEEMPMALGRDGDNVSTLRFHVRYSCVPNTKTNNLTAEVGGETINYAYQSKSGEYYKLEDFKIYLDDFTVTPLDIAYNGDFAVKDESQSNYTVVWYSGGTNTYRVAQPGNDVLSPGVFHNGVIETISDFPGADSKNVLKVTKDGGAPYQGADIENGKKYQISFWAKADDAESVGRPINLVLDRDIQGQILDNTEPTYTNVPKWAGYRLDTSVTKDITLNKEHYDGYGAPKNFGINEEPEFRTGSVPFYMYGGTIANAYHKPGELTPTNYEETLVYDDYYDRMFAKNTQLGNEPTAWAYQYYDGTAWAGTNDKAEITSDKTLSGDWTLYTMEYEWNYPGKHYRVPNLTFLDNASYSLADIKIEALEGEDPNAKPAFHIENLAATADKEILSTSDSIRLTWNFVSTGAADAKEAAGGSLVKVYADNNGKLALIGTTRADQAGAAEIKAGAALFGKSLVFEVIPADTNGNYGIGATAAFSGRVATAMESELAVNPDQNSADWSVTIAADNISGTADIYVATYNQNNKLISISQEQLAYASGENNKTGNIAFSANADKVKLFVWDGELKPMCTEKEITFMPVNNDPFAGDNEINVVFLGGSITEGAGASAPAKCYANLTGEWFKKTYGTTSRTVNYYNKGVGGTPSDYGLLRFTRDVVNLNPDVVFIEFAVNDGGRDTRMYMESMVRTLLSLPTSPYVVFLYTTNETYSTPTAFHEQVAEYYGIPQISLKDALKRELNGANARDAGYLKDSVHPSDQGYQVYFNEITKCLETGRFYQRPIPQKEKLVAASGAVETEFIPISNDRITKSGNDWTTGGTGNRQWGKTTTIGATLKFSFDGTILAVEHGLLSASGMYEIYVDGEKKGTGDPYYGDRALTDSPQLVMGYANYALPDGHHDVEIKTIQSTNSNSEGDNVFLYNIITGSPVK</sequence>
<dbReference type="Pfam" id="PF13472">
    <property type="entry name" value="Lipase_GDSL_2"/>
    <property type="match status" value="1"/>
</dbReference>
<dbReference type="CDD" id="cd00229">
    <property type="entry name" value="SGNH_hydrolase"/>
    <property type="match status" value="1"/>
</dbReference>
<keyword evidence="4" id="KW-1185">Reference proteome</keyword>
<dbReference type="RefSeq" id="WP_249312743.1">
    <property type="nucleotide sequence ID" value="NZ_JACRSU010000003.1"/>
</dbReference>
<dbReference type="InterPro" id="IPR036514">
    <property type="entry name" value="SGNH_hydro_sf"/>
</dbReference>
<dbReference type="Proteomes" id="UP000611762">
    <property type="component" value="Unassembled WGS sequence"/>
</dbReference>
<dbReference type="PANTHER" id="PTHR34407:SF1">
    <property type="entry name" value="SGNH HYDROLASE-TYPE ESTERASE DOMAIN-CONTAINING PROTEIN"/>
    <property type="match status" value="1"/>
</dbReference>
<dbReference type="InterPro" id="IPR013830">
    <property type="entry name" value="SGNH_hydro"/>
</dbReference>
<dbReference type="PANTHER" id="PTHR34407">
    <property type="entry name" value="EXPRESSED PROTEIN"/>
    <property type="match status" value="1"/>
</dbReference>
<evidence type="ECO:0000313" key="4">
    <source>
        <dbReference type="Proteomes" id="UP000611762"/>
    </source>
</evidence>
<dbReference type="SUPFAM" id="SSF52266">
    <property type="entry name" value="SGNH hydrolase"/>
    <property type="match status" value="1"/>
</dbReference>
<dbReference type="Gene3D" id="3.40.50.1110">
    <property type="entry name" value="SGNH hydrolase"/>
    <property type="match status" value="1"/>
</dbReference>
<name>A0A926HZ03_9FIRM</name>
<proteinExistence type="predicted"/>
<feature type="domain" description="SGNH hydrolase-type esterase" evidence="2">
    <location>
        <begin position="1007"/>
        <end position="1171"/>
    </location>
</feature>
<comment type="caution">
    <text evidence="3">The sequence shown here is derived from an EMBL/GenBank/DDBJ whole genome shotgun (WGS) entry which is preliminary data.</text>
</comment>
<dbReference type="InterPro" id="IPR008979">
    <property type="entry name" value="Galactose-bd-like_sf"/>
</dbReference>
<evidence type="ECO:0000256" key="1">
    <source>
        <dbReference type="SAM" id="SignalP"/>
    </source>
</evidence>
<reference evidence="3" key="1">
    <citation type="submission" date="2020-08" db="EMBL/GenBank/DDBJ databases">
        <title>Genome public.</title>
        <authorList>
            <person name="Liu C."/>
            <person name="Sun Q."/>
        </authorList>
    </citation>
    <scope>NUCLEOTIDE SEQUENCE</scope>
    <source>
        <strain evidence="3">H8</strain>
    </source>
</reference>